<name>A0A154PCP8_DUFNO</name>
<dbReference type="Proteomes" id="UP000076502">
    <property type="component" value="Unassembled WGS sequence"/>
</dbReference>
<keyword evidence="3" id="KW-1185">Reference proteome</keyword>
<dbReference type="EMBL" id="KQ434873">
    <property type="protein sequence ID" value="KZC09622.1"/>
    <property type="molecule type" value="Genomic_DNA"/>
</dbReference>
<gene>
    <name evidence="2" type="ORF">WN55_01197</name>
</gene>
<feature type="compositionally biased region" description="Basic residues" evidence="1">
    <location>
        <begin position="16"/>
        <end position="34"/>
    </location>
</feature>
<evidence type="ECO:0000313" key="3">
    <source>
        <dbReference type="Proteomes" id="UP000076502"/>
    </source>
</evidence>
<reference evidence="2 3" key="1">
    <citation type="submission" date="2015-07" db="EMBL/GenBank/DDBJ databases">
        <title>The genome of Dufourea novaeangliae.</title>
        <authorList>
            <person name="Pan H."/>
            <person name="Kapheim K."/>
        </authorList>
    </citation>
    <scope>NUCLEOTIDE SEQUENCE [LARGE SCALE GENOMIC DNA]</scope>
    <source>
        <strain evidence="2">0120121106</strain>
        <tissue evidence="2">Whole body</tissue>
    </source>
</reference>
<sequence>MKKKPSVILRNMENQRKKHNQKKAEKHKGTKNAKHVREQFRSEKDSDYGPNAQKPDMINNIYELQQGKHMEMPHK</sequence>
<dbReference type="AlphaFoldDB" id="A0A154PCP8"/>
<proteinExistence type="predicted"/>
<organism evidence="2 3">
    <name type="scientific">Dufourea novaeangliae</name>
    <name type="common">Sweat bee</name>
    <dbReference type="NCBI Taxonomy" id="178035"/>
    <lineage>
        <taxon>Eukaryota</taxon>
        <taxon>Metazoa</taxon>
        <taxon>Ecdysozoa</taxon>
        <taxon>Arthropoda</taxon>
        <taxon>Hexapoda</taxon>
        <taxon>Insecta</taxon>
        <taxon>Pterygota</taxon>
        <taxon>Neoptera</taxon>
        <taxon>Endopterygota</taxon>
        <taxon>Hymenoptera</taxon>
        <taxon>Apocrita</taxon>
        <taxon>Aculeata</taxon>
        <taxon>Apoidea</taxon>
        <taxon>Anthophila</taxon>
        <taxon>Halictidae</taxon>
        <taxon>Rophitinae</taxon>
        <taxon>Dufourea</taxon>
    </lineage>
</organism>
<feature type="region of interest" description="Disordered" evidence="1">
    <location>
        <begin position="1"/>
        <end position="55"/>
    </location>
</feature>
<protein>
    <submittedName>
        <fullName evidence="2">Uncharacterized protein</fullName>
    </submittedName>
</protein>
<feature type="compositionally biased region" description="Basic and acidic residues" evidence="1">
    <location>
        <begin position="35"/>
        <end position="47"/>
    </location>
</feature>
<evidence type="ECO:0000256" key="1">
    <source>
        <dbReference type="SAM" id="MobiDB-lite"/>
    </source>
</evidence>
<accession>A0A154PCP8</accession>
<evidence type="ECO:0000313" key="2">
    <source>
        <dbReference type="EMBL" id="KZC09622.1"/>
    </source>
</evidence>